<keyword evidence="3" id="KW-0238">DNA-binding</keyword>
<dbReference type="PANTHER" id="PTHR30346:SF0">
    <property type="entry name" value="HCA OPERON TRANSCRIPTIONAL ACTIVATOR HCAR"/>
    <property type="match status" value="1"/>
</dbReference>
<dbReference type="SUPFAM" id="SSF46785">
    <property type="entry name" value="Winged helix' DNA-binding domain"/>
    <property type="match status" value="1"/>
</dbReference>
<reference evidence="9" key="1">
    <citation type="submission" date="2020-07" db="EMBL/GenBank/DDBJ databases">
        <authorList>
            <person name="Pettersson B.M.F."/>
            <person name="Behra P.R.K."/>
            <person name="Ramesh M."/>
            <person name="Das S."/>
            <person name="Dasgupta S."/>
            <person name="Kirsebom L.A."/>
        </authorList>
    </citation>
    <scope>NUCLEOTIDE SEQUENCE</scope>
    <source>
        <strain evidence="9">DSM 44838</strain>
    </source>
</reference>
<dbReference type="FunFam" id="1.10.10.10:FF:000001">
    <property type="entry name" value="LysR family transcriptional regulator"/>
    <property type="match status" value="1"/>
</dbReference>
<dbReference type="GO" id="GO:0003700">
    <property type="term" value="F:DNA-binding transcription factor activity"/>
    <property type="evidence" value="ECO:0007669"/>
    <property type="project" value="InterPro"/>
</dbReference>
<proteinExistence type="inferred from homology"/>
<dbReference type="Pfam" id="PF03466">
    <property type="entry name" value="LysR_substrate"/>
    <property type="match status" value="1"/>
</dbReference>
<name>A0A9X2Z1T9_9MYCO</name>
<dbReference type="PANTHER" id="PTHR30346">
    <property type="entry name" value="TRANSCRIPTIONAL DUAL REGULATOR HCAR-RELATED"/>
    <property type="match status" value="1"/>
</dbReference>
<dbReference type="CDD" id="cd05466">
    <property type="entry name" value="PBP2_LTTR_substrate"/>
    <property type="match status" value="1"/>
</dbReference>
<dbReference type="EMBL" id="JACKVK010000005">
    <property type="protein sequence ID" value="MCV7420587.1"/>
    <property type="molecule type" value="Genomic_DNA"/>
</dbReference>
<keyword evidence="2" id="KW-0805">Transcription regulation</keyword>
<dbReference type="RefSeq" id="WP_263995370.1">
    <property type="nucleotide sequence ID" value="NZ_JACKVK010000005.1"/>
</dbReference>
<dbReference type="PROSITE" id="PS50931">
    <property type="entry name" value="HTH_LYSR"/>
    <property type="match status" value="1"/>
</dbReference>
<evidence type="ECO:0000256" key="5">
    <source>
        <dbReference type="ARBA" id="ARBA00023163"/>
    </source>
</evidence>
<dbReference type="InterPro" id="IPR036390">
    <property type="entry name" value="WH_DNA-bd_sf"/>
</dbReference>
<dbReference type="GO" id="GO:0032993">
    <property type="term" value="C:protein-DNA complex"/>
    <property type="evidence" value="ECO:0007669"/>
    <property type="project" value="TreeGrafter"/>
</dbReference>
<dbReference type="SUPFAM" id="SSF53850">
    <property type="entry name" value="Periplasmic binding protein-like II"/>
    <property type="match status" value="1"/>
</dbReference>
<evidence type="ECO:0000256" key="4">
    <source>
        <dbReference type="ARBA" id="ARBA00023159"/>
    </source>
</evidence>
<dbReference type="GO" id="GO:0003677">
    <property type="term" value="F:DNA binding"/>
    <property type="evidence" value="ECO:0007669"/>
    <property type="project" value="UniProtKB-KW"/>
</dbReference>
<dbReference type="Proteomes" id="UP001141629">
    <property type="component" value="Unassembled WGS sequence"/>
</dbReference>
<evidence type="ECO:0000256" key="3">
    <source>
        <dbReference type="ARBA" id="ARBA00023125"/>
    </source>
</evidence>
<evidence type="ECO:0000256" key="2">
    <source>
        <dbReference type="ARBA" id="ARBA00023015"/>
    </source>
</evidence>
<evidence type="ECO:0000313" key="10">
    <source>
        <dbReference type="Proteomes" id="UP001141629"/>
    </source>
</evidence>
<evidence type="ECO:0000256" key="6">
    <source>
        <dbReference type="ARBA" id="ARBA00040885"/>
    </source>
</evidence>
<evidence type="ECO:0000313" key="9">
    <source>
        <dbReference type="EMBL" id="MCV7420587.1"/>
    </source>
</evidence>
<comment type="function">
    <text evidence="7">Required for the induction the katG gene for catalase. Involved in the response to hydrogen peroxide.</text>
</comment>
<evidence type="ECO:0000256" key="7">
    <source>
        <dbReference type="ARBA" id="ARBA00056658"/>
    </source>
</evidence>
<dbReference type="Pfam" id="PF00126">
    <property type="entry name" value="HTH_1"/>
    <property type="match status" value="1"/>
</dbReference>
<gene>
    <name evidence="9" type="ORF">H7K45_08545</name>
</gene>
<comment type="caution">
    <text evidence="9">The sequence shown here is derived from an EMBL/GenBank/DDBJ whole genome shotgun (WGS) entry which is preliminary data.</text>
</comment>
<dbReference type="InterPro" id="IPR005119">
    <property type="entry name" value="LysR_subst-bd"/>
</dbReference>
<reference evidence="9" key="2">
    <citation type="journal article" date="2022" name="BMC Genomics">
        <title>Comparative genome analysis of mycobacteria focusing on tRNA and non-coding RNA.</title>
        <authorList>
            <person name="Behra P.R.K."/>
            <person name="Pettersson B.M.F."/>
            <person name="Ramesh M."/>
            <person name="Das S."/>
            <person name="Dasgupta S."/>
            <person name="Kirsebom L.A."/>
        </authorList>
    </citation>
    <scope>NUCLEOTIDE SEQUENCE</scope>
    <source>
        <strain evidence="9">DSM 44838</strain>
    </source>
</reference>
<keyword evidence="10" id="KW-1185">Reference proteome</keyword>
<dbReference type="InterPro" id="IPR036388">
    <property type="entry name" value="WH-like_DNA-bd_sf"/>
</dbReference>
<keyword evidence="4" id="KW-0010">Activator</keyword>
<accession>A0A9X2Z1T9</accession>
<protein>
    <recommendedName>
        <fullName evidence="6">Probable hydrogen peroxide-inducible genes activator</fullName>
    </recommendedName>
</protein>
<evidence type="ECO:0000259" key="8">
    <source>
        <dbReference type="PROSITE" id="PS50931"/>
    </source>
</evidence>
<dbReference type="PRINTS" id="PR00039">
    <property type="entry name" value="HTHLYSR"/>
</dbReference>
<dbReference type="Gene3D" id="1.10.10.10">
    <property type="entry name" value="Winged helix-like DNA-binding domain superfamily/Winged helix DNA-binding domain"/>
    <property type="match status" value="1"/>
</dbReference>
<dbReference type="InterPro" id="IPR000847">
    <property type="entry name" value="LysR_HTH_N"/>
</dbReference>
<feature type="domain" description="HTH lysR-type" evidence="8">
    <location>
        <begin position="1"/>
        <end position="58"/>
    </location>
</feature>
<dbReference type="Gene3D" id="3.40.190.10">
    <property type="entry name" value="Periplasmic binding protein-like II"/>
    <property type="match status" value="2"/>
</dbReference>
<dbReference type="AlphaFoldDB" id="A0A9X2Z1T9"/>
<comment type="similarity">
    <text evidence="1">Belongs to the LysR transcriptional regulatory family.</text>
</comment>
<keyword evidence="5" id="KW-0804">Transcription</keyword>
<evidence type="ECO:0000256" key="1">
    <source>
        <dbReference type="ARBA" id="ARBA00009437"/>
    </source>
</evidence>
<sequence length="315" mass="33795">MNLRQYEYALAVADEGSMTAAAERLRISQPSLSQQISTLEKHLGVQLFTRTPHGVTVTVAGRAFLAEAKVATTASRRAITAARAANGELSGELIIAVHMGLGARQLPQAMGQLRRHHPKLQVTLHEEPDPADMERLLRQGTLDMVLVHRIPGGCTFDAHPLGEEAYVAVLPKGHPLLAHGAALRLEDLASEGWIRFRRASLLDEYLARLFANADLSPHTVARASQISTAVRLVAQGLGVTVVPASAIPEGFEELACPLLPALTEPVLVGVRRNSGSAEAAMLDQLGQQNWCGTQLLRQPTTVCDSQDGHVMGGSM</sequence>
<organism evidence="9 10">
    <name type="scientific">Mycobacterium yunnanensis</name>
    <dbReference type="NCBI Taxonomy" id="368477"/>
    <lineage>
        <taxon>Bacteria</taxon>
        <taxon>Bacillati</taxon>
        <taxon>Actinomycetota</taxon>
        <taxon>Actinomycetes</taxon>
        <taxon>Mycobacteriales</taxon>
        <taxon>Mycobacteriaceae</taxon>
        <taxon>Mycobacterium</taxon>
    </lineage>
</organism>